<evidence type="ECO:0000313" key="1">
    <source>
        <dbReference type="EMBL" id="CAD0352859.1"/>
    </source>
</evidence>
<dbReference type="Proteomes" id="UP000515406">
    <property type="component" value="Chromosome"/>
</dbReference>
<evidence type="ECO:0000313" key="2">
    <source>
        <dbReference type="Proteomes" id="UP000515406"/>
    </source>
</evidence>
<gene>
    <name evidence="1" type="ORF">CFBP498_37850</name>
</gene>
<dbReference type="RefSeq" id="WP_180313711.1">
    <property type="nucleotide sequence ID" value="NZ_JAJTZO010000087.1"/>
</dbReference>
<reference evidence="1 2" key="1">
    <citation type="submission" date="2020-07" db="EMBL/GenBank/DDBJ databases">
        <authorList>
            <person name="Pothier F. J."/>
        </authorList>
    </citation>
    <scope>NUCLEOTIDE SEQUENCE [LARGE SCALE GENOMIC DNA]</scope>
    <source>
        <strain evidence="1 2">CFBP 498</strain>
    </source>
</reference>
<name>A0A6V7ENQ2_9XANT</name>
<sequence>MENQDVDLDVMGRLASLNVLVAFAIATATREHDDPRGAAFDVISAAEEELAETIANVDKSAPAHVIAKLGDAARRNTMSVGVLVDAFLKSMGASPRESE</sequence>
<accession>A0A6V7ENQ2</accession>
<organism evidence="1 2">
    <name type="scientific">Xanthomonas hortorum pv. vitians</name>
    <dbReference type="NCBI Taxonomy" id="83224"/>
    <lineage>
        <taxon>Bacteria</taxon>
        <taxon>Pseudomonadati</taxon>
        <taxon>Pseudomonadota</taxon>
        <taxon>Gammaproteobacteria</taxon>
        <taxon>Lysobacterales</taxon>
        <taxon>Lysobacteraceae</taxon>
        <taxon>Xanthomonas</taxon>
    </lineage>
</organism>
<protein>
    <submittedName>
        <fullName evidence="1">Uncharacterized protein</fullName>
    </submittedName>
</protein>
<dbReference type="EMBL" id="LR828257">
    <property type="protein sequence ID" value="CAD0352859.1"/>
    <property type="molecule type" value="Genomic_DNA"/>
</dbReference>
<dbReference type="AlphaFoldDB" id="A0A6V7ENQ2"/>
<dbReference type="EMBL" id="LR828257">
    <property type="protein sequence ID" value="CAD0352851.1"/>
    <property type="molecule type" value="Genomic_DNA"/>
</dbReference>
<proteinExistence type="predicted"/>
<keyword evidence="2" id="KW-1185">Reference proteome</keyword>